<reference evidence="1 2" key="1">
    <citation type="submission" date="2024-01" db="EMBL/GenBank/DDBJ databases">
        <title>A draft genome for the cacao thread blight pathogen Marasmiellus scandens.</title>
        <authorList>
            <person name="Baruah I.K."/>
            <person name="Leung J."/>
            <person name="Bukari Y."/>
            <person name="Amoako-Attah I."/>
            <person name="Meinhardt L.W."/>
            <person name="Bailey B.A."/>
            <person name="Cohen S.P."/>
        </authorList>
    </citation>
    <scope>NUCLEOTIDE SEQUENCE [LARGE SCALE GENOMIC DNA]</scope>
    <source>
        <strain evidence="1 2">GH-19</strain>
    </source>
</reference>
<evidence type="ECO:0008006" key="3">
    <source>
        <dbReference type="Google" id="ProtNLM"/>
    </source>
</evidence>
<sequence length="490" mass="57016">MVPRANKISPTKKLPRELLSYIFQLCTEVDDRPELPVVLCRVCLDWTRVVLNLNPEICTYVKMSCSGPNPSHGLCAALLECARGRPITFELCAERTLSEYESRLFRKAAPRIRRFIMDPRNTYLTEHLWRDFIFISFPRLEQLEYRVNGDLRLALSKTTGLCLDHYRLPQVTRHYRVLWDQWPFGNVTCLTMKHMLPGTCPTFQDLGRMLSSCSARLKRFEYQGLCPLNSQDEVFWNRLKSQLFFFKLESLEIGFCDNIMPLVMLFAQGRALDLKSLTLRNLSVCPDSAVPRNYQHPSLTTTDNLLNAFVHPNSFSSRFDFPALQALHLYGLDEDCDEDLLDMFLHGSNHLRQLTLFAIWTKDARNRSPIYDSLFEYLDEDALETTSPAFPHLEELTVSQGYYALRRWLRRRIHAGYPPLNRLVITTSCYQLYSDVEDKLEDLLEYAAKDVVVITDPSWCEYTFVEMERMLVKDGKLVQDFSLVPDAMVY</sequence>
<evidence type="ECO:0000313" key="2">
    <source>
        <dbReference type="Proteomes" id="UP001498398"/>
    </source>
</evidence>
<comment type="caution">
    <text evidence="1">The sequence shown here is derived from an EMBL/GenBank/DDBJ whole genome shotgun (WGS) entry which is preliminary data.</text>
</comment>
<protein>
    <recommendedName>
        <fullName evidence="3">F-box domain-containing protein</fullName>
    </recommendedName>
</protein>
<proteinExistence type="predicted"/>
<dbReference type="EMBL" id="JBANRG010000067">
    <property type="protein sequence ID" value="KAK7440614.1"/>
    <property type="molecule type" value="Genomic_DNA"/>
</dbReference>
<keyword evidence="2" id="KW-1185">Reference proteome</keyword>
<evidence type="ECO:0000313" key="1">
    <source>
        <dbReference type="EMBL" id="KAK7440614.1"/>
    </source>
</evidence>
<accession>A0ABR1IXS4</accession>
<gene>
    <name evidence="1" type="ORF">VKT23_016962</name>
</gene>
<dbReference type="Proteomes" id="UP001498398">
    <property type="component" value="Unassembled WGS sequence"/>
</dbReference>
<name>A0ABR1IXS4_9AGAR</name>
<organism evidence="1 2">
    <name type="scientific">Marasmiellus scandens</name>
    <dbReference type="NCBI Taxonomy" id="2682957"/>
    <lineage>
        <taxon>Eukaryota</taxon>
        <taxon>Fungi</taxon>
        <taxon>Dikarya</taxon>
        <taxon>Basidiomycota</taxon>
        <taxon>Agaricomycotina</taxon>
        <taxon>Agaricomycetes</taxon>
        <taxon>Agaricomycetidae</taxon>
        <taxon>Agaricales</taxon>
        <taxon>Marasmiineae</taxon>
        <taxon>Omphalotaceae</taxon>
        <taxon>Marasmiellus</taxon>
    </lineage>
</organism>